<keyword evidence="2" id="KW-0732">Signal</keyword>
<keyword evidence="4" id="KW-1185">Reference proteome</keyword>
<proteinExistence type="predicted"/>
<dbReference type="AlphaFoldDB" id="A0A150GXC5"/>
<comment type="caution">
    <text evidence="3">The sequence shown here is derived from an EMBL/GenBank/DDBJ whole genome shotgun (WGS) entry which is preliminary data.</text>
</comment>
<reference evidence="4" key="1">
    <citation type="journal article" date="2016" name="Nat. Commun.">
        <title>The Gonium pectorale genome demonstrates co-option of cell cycle regulation during the evolution of multicellularity.</title>
        <authorList>
            <person name="Hanschen E.R."/>
            <person name="Marriage T.N."/>
            <person name="Ferris P.J."/>
            <person name="Hamaji T."/>
            <person name="Toyoda A."/>
            <person name="Fujiyama A."/>
            <person name="Neme R."/>
            <person name="Noguchi H."/>
            <person name="Minakuchi Y."/>
            <person name="Suzuki M."/>
            <person name="Kawai-Toyooka H."/>
            <person name="Smith D.R."/>
            <person name="Sparks H."/>
            <person name="Anderson J."/>
            <person name="Bakaric R."/>
            <person name="Luria V."/>
            <person name="Karger A."/>
            <person name="Kirschner M.W."/>
            <person name="Durand P.M."/>
            <person name="Michod R.E."/>
            <person name="Nozaki H."/>
            <person name="Olson B.J."/>
        </authorList>
    </citation>
    <scope>NUCLEOTIDE SEQUENCE [LARGE SCALE GENOMIC DNA]</scope>
    <source>
        <strain evidence="4">NIES-2863</strain>
    </source>
</reference>
<feature type="chain" id="PRO_5007562307" description="ABM domain-containing protein" evidence="2">
    <location>
        <begin position="24"/>
        <end position="255"/>
    </location>
</feature>
<organism evidence="3 4">
    <name type="scientific">Gonium pectorale</name>
    <name type="common">Green alga</name>
    <dbReference type="NCBI Taxonomy" id="33097"/>
    <lineage>
        <taxon>Eukaryota</taxon>
        <taxon>Viridiplantae</taxon>
        <taxon>Chlorophyta</taxon>
        <taxon>core chlorophytes</taxon>
        <taxon>Chlorophyceae</taxon>
        <taxon>CS clade</taxon>
        <taxon>Chlamydomonadales</taxon>
        <taxon>Volvocaceae</taxon>
        <taxon>Gonium</taxon>
    </lineage>
</organism>
<dbReference type="Proteomes" id="UP000075714">
    <property type="component" value="Unassembled WGS sequence"/>
</dbReference>
<feature type="signal peptide" evidence="2">
    <location>
        <begin position="1"/>
        <end position="23"/>
    </location>
</feature>
<accession>A0A150GXC5</accession>
<dbReference type="EMBL" id="LSYV01000006">
    <property type="protein sequence ID" value="KXZ54020.1"/>
    <property type="molecule type" value="Genomic_DNA"/>
</dbReference>
<dbReference type="PANTHER" id="PTHR33336">
    <property type="entry name" value="QUINOL MONOOXYGENASE YGIN-RELATED"/>
    <property type="match status" value="1"/>
</dbReference>
<dbReference type="PANTHER" id="PTHR33336:SF15">
    <property type="entry name" value="ABM DOMAIN-CONTAINING PROTEIN"/>
    <property type="match status" value="1"/>
</dbReference>
<feature type="region of interest" description="Disordered" evidence="1">
    <location>
        <begin position="135"/>
        <end position="154"/>
    </location>
</feature>
<dbReference type="OrthoDB" id="531382at2759"/>
<evidence type="ECO:0000256" key="2">
    <source>
        <dbReference type="SAM" id="SignalP"/>
    </source>
</evidence>
<name>A0A150GXC5_GONPE</name>
<dbReference type="GO" id="GO:0003824">
    <property type="term" value="F:catalytic activity"/>
    <property type="evidence" value="ECO:0007669"/>
    <property type="project" value="TreeGrafter"/>
</dbReference>
<protein>
    <recommendedName>
        <fullName evidence="5">ABM domain-containing protein</fullName>
    </recommendedName>
</protein>
<evidence type="ECO:0000313" key="4">
    <source>
        <dbReference type="Proteomes" id="UP000075714"/>
    </source>
</evidence>
<evidence type="ECO:0000256" key="1">
    <source>
        <dbReference type="SAM" id="MobiDB-lite"/>
    </source>
</evidence>
<evidence type="ECO:0000313" key="3">
    <source>
        <dbReference type="EMBL" id="KXZ54020.1"/>
    </source>
</evidence>
<gene>
    <name evidence="3" type="ORF">GPECTOR_5g130</name>
</gene>
<evidence type="ECO:0008006" key="5">
    <source>
        <dbReference type="Google" id="ProtNLM"/>
    </source>
</evidence>
<dbReference type="InterPro" id="IPR050744">
    <property type="entry name" value="AI-2_Isomerase_LsrG"/>
</dbReference>
<sequence length="255" mass="29607">MAPTRRLLLAAAAAVLLLGVANAARCPSIKDQLFRRGGGGKDTPTIMAIKYEVPPSLHDKLTYEKDLRKAGGITFYQLTKLMTDNVYFVGYTEWESWGDMMDHLDDFTSFLNDHDITREAFPLEAMGDIKREYRTDRQGTAPVDRRRRTTDDPRDMPAHVLIKFDVPPHLHEDFVDEFMKVQEDVVTEEKENRFYTLRQYTTMKHRYVLRAGWDTLDGYLDHMHPCPLADFCMKHDIQFFIEPFRVLACSCGEEM</sequence>